<comment type="caution">
    <text evidence="1">The sequence shown here is derived from an EMBL/GenBank/DDBJ whole genome shotgun (WGS) entry which is preliminary data.</text>
</comment>
<name>A0ABU7NKX3_9ACTN</name>
<protein>
    <submittedName>
        <fullName evidence="1">Uncharacterized protein</fullName>
    </submittedName>
</protein>
<reference evidence="1 2" key="1">
    <citation type="submission" date="2023-12" db="EMBL/GenBank/DDBJ databases">
        <title>30 novel species of actinomycetes from the DSMZ collection.</title>
        <authorList>
            <person name="Nouioui I."/>
        </authorList>
    </citation>
    <scope>NUCLEOTIDE SEQUENCE [LARGE SCALE GENOMIC DNA]</scope>
    <source>
        <strain evidence="1 2">DSM 41528</strain>
    </source>
</reference>
<dbReference type="EMBL" id="JAZBJP010000002">
    <property type="protein sequence ID" value="MEE4419514.1"/>
    <property type="molecule type" value="Genomic_DNA"/>
</dbReference>
<proteinExistence type="predicted"/>
<accession>A0ABU7NKX3</accession>
<sequence>MSWAELRDLVDALPEDSATKAAMAGDIDGRRWSQDTYALASIYNATLMTIRVLWAAHLKGSPPDMQAIHPPRLEADVEAAELRAAADERALAYIERYAPARAEQDAAEIARLEQQIRDLDQVAR</sequence>
<keyword evidence="2" id="KW-1185">Reference proteome</keyword>
<dbReference type="RefSeq" id="WP_330821174.1">
    <property type="nucleotide sequence ID" value="NZ_JAZBJP010000002.1"/>
</dbReference>
<evidence type="ECO:0000313" key="1">
    <source>
        <dbReference type="EMBL" id="MEE4419514.1"/>
    </source>
</evidence>
<dbReference type="Proteomes" id="UP001307760">
    <property type="component" value="Unassembled WGS sequence"/>
</dbReference>
<gene>
    <name evidence="1" type="ORF">V2J85_09135</name>
</gene>
<organism evidence="1 2">
    <name type="scientific">Streptomyces bugieae</name>
    <dbReference type="NCBI Taxonomy" id="3098223"/>
    <lineage>
        <taxon>Bacteria</taxon>
        <taxon>Bacillati</taxon>
        <taxon>Actinomycetota</taxon>
        <taxon>Actinomycetes</taxon>
        <taxon>Kitasatosporales</taxon>
        <taxon>Streptomycetaceae</taxon>
        <taxon>Streptomyces</taxon>
    </lineage>
</organism>
<evidence type="ECO:0000313" key="2">
    <source>
        <dbReference type="Proteomes" id="UP001307760"/>
    </source>
</evidence>